<dbReference type="PANTHER" id="PTHR13256:SF16">
    <property type="entry name" value="ALPHA_BETA-TUBULIN-N-ACETYLTRANSFERASE 9"/>
    <property type="match status" value="1"/>
</dbReference>
<proteinExistence type="inferred from homology"/>
<dbReference type="InterPro" id="IPR000182">
    <property type="entry name" value="GNAT_dom"/>
</dbReference>
<protein>
    <recommendedName>
        <fullName evidence="4">N-acetyltransferase domain-containing protein</fullName>
    </recommendedName>
</protein>
<dbReference type="EMBL" id="ML986604">
    <property type="protein sequence ID" value="KAF2265654.1"/>
    <property type="molecule type" value="Genomic_DNA"/>
</dbReference>
<comment type="similarity">
    <text evidence="1">Belongs to the acetyltransferase family. GNAT subfamily.</text>
</comment>
<organism evidence="5 6">
    <name type="scientific">Lojkania enalia</name>
    <dbReference type="NCBI Taxonomy" id="147567"/>
    <lineage>
        <taxon>Eukaryota</taxon>
        <taxon>Fungi</taxon>
        <taxon>Dikarya</taxon>
        <taxon>Ascomycota</taxon>
        <taxon>Pezizomycotina</taxon>
        <taxon>Dothideomycetes</taxon>
        <taxon>Pleosporomycetidae</taxon>
        <taxon>Pleosporales</taxon>
        <taxon>Pleosporales incertae sedis</taxon>
        <taxon>Lojkania</taxon>
    </lineage>
</organism>
<sequence length="225" mass="26000">LAVLTPKVLLVPYSVHHVPIYHEWMKDEDLQKATASEPLTLTEEYEMQKSWREDADKLTFIVCKAPESRNFNLIPGREDGPEAMTGDVNLFLSYDEDDHHGEAQPVPEKERRSIIGEVEIMIACKDYQGQGLGKNILLLFFWYIFSSLTEIAEQYHPGSYVSYLRVKIGAENVRSIKLFESVGFTKVSETPNYFRELELRWPVTEGRIREIENELGTIPLIVEYK</sequence>
<dbReference type="InterPro" id="IPR039135">
    <property type="entry name" value="NAT9-like"/>
</dbReference>
<evidence type="ECO:0000313" key="5">
    <source>
        <dbReference type="EMBL" id="KAF2265654.1"/>
    </source>
</evidence>
<evidence type="ECO:0000259" key="4">
    <source>
        <dbReference type="PROSITE" id="PS51186"/>
    </source>
</evidence>
<evidence type="ECO:0000256" key="3">
    <source>
        <dbReference type="ARBA" id="ARBA00023315"/>
    </source>
</evidence>
<feature type="domain" description="N-acetyltransferase" evidence="4">
    <location>
        <begin position="45"/>
        <end position="204"/>
    </location>
</feature>
<feature type="non-terminal residue" evidence="5">
    <location>
        <position position="1"/>
    </location>
</feature>
<evidence type="ECO:0000256" key="1">
    <source>
        <dbReference type="ARBA" id="ARBA00009342"/>
    </source>
</evidence>
<keyword evidence="6" id="KW-1185">Reference proteome</keyword>
<dbReference type="GO" id="GO:0008080">
    <property type="term" value="F:N-acetyltransferase activity"/>
    <property type="evidence" value="ECO:0007669"/>
    <property type="project" value="InterPro"/>
</dbReference>
<evidence type="ECO:0000313" key="6">
    <source>
        <dbReference type="Proteomes" id="UP000800093"/>
    </source>
</evidence>
<dbReference type="OrthoDB" id="5043642at2759"/>
<reference evidence="6" key="1">
    <citation type="journal article" date="2020" name="Stud. Mycol.">
        <title>101 Dothideomycetes genomes: A test case for predicting lifestyles and emergence of pathogens.</title>
        <authorList>
            <person name="Haridas S."/>
            <person name="Albert R."/>
            <person name="Binder M."/>
            <person name="Bloem J."/>
            <person name="LaButti K."/>
            <person name="Salamov A."/>
            <person name="Andreopoulos B."/>
            <person name="Baker S."/>
            <person name="Barry K."/>
            <person name="Bills G."/>
            <person name="Bluhm B."/>
            <person name="Cannon C."/>
            <person name="Castanera R."/>
            <person name="Culley D."/>
            <person name="Daum C."/>
            <person name="Ezra D."/>
            <person name="Gonzalez J."/>
            <person name="Henrissat B."/>
            <person name="Kuo A."/>
            <person name="Liang C."/>
            <person name="Lipzen A."/>
            <person name="Lutzoni F."/>
            <person name="Magnuson J."/>
            <person name="Mondo S."/>
            <person name="Nolan M."/>
            <person name="Ohm R."/>
            <person name="Pangilinan J."/>
            <person name="Park H.-J."/>
            <person name="Ramirez L."/>
            <person name="Alfaro M."/>
            <person name="Sun H."/>
            <person name="Tritt A."/>
            <person name="Yoshinaga Y."/>
            <person name="Zwiers L.-H."/>
            <person name="Turgeon B."/>
            <person name="Goodwin S."/>
            <person name="Spatafora J."/>
            <person name="Crous P."/>
            <person name="Grigoriev I."/>
        </authorList>
    </citation>
    <scope>NUCLEOTIDE SEQUENCE [LARGE SCALE GENOMIC DNA]</scope>
    <source>
        <strain evidence="6">CBS 304.66</strain>
    </source>
</reference>
<evidence type="ECO:0000256" key="2">
    <source>
        <dbReference type="ARBA" id="ARBA00022679"/>
    </source>
</evidence>
<dbReference type="InterPro" id="IPR016181">
    <property type="entry name" value="Acyl_CoA_acyltransferase"/>
</dbReference>
<gene>
    <name evidence="5" type="ORF">CC78DRAFT_460946</name>
</gene>
<keyword evidence="2" id="KW-0808">Transferase</keyword>
<dbReference type="SUPFAM" id="SSF55729">
    <property type="entry name" value="Acyl-CoA N-acyltransferases (Nat)"/>
    <property type="match status" value="1"/>
</dbReference>
<name>A0A9P4KGF0_9PLEO</name>
<dbReference type="AlphaFoldDB" id="A0A9P4KGF0"/>
<dbReference type="Pfam" id="PF13302">
    <property type="entry name" value="Acetyltransf_3"/>
    <property type="match status" value="1"/>
</dbReference>
<accession>A0A9P4KGF0</accession>
<comment type="caution">
    <text evidence="5">The sequence shown here is derived from an EMBL/GenBank/DDBJ whole genome shotgun (WGS) entry which is preliminary data.</text>
</comment>
<dbReference type="PROSITE" id="PS51186">
    <property type="entry name" value="GNAT"/>
    <property type="match status" value="1"/>
</dbReference>
<keyword evidence="3" id="KW-0012">Acyltransferase</keyword>
<dbReference type="Proteomes" id="UP000800093">
    <property type="component" value="Unassembled WGS sequence"/>
</dbReference>
<dbReference type="Gene3D" id="3.40.630.30">
    <property type="match status" value="1"/>
</dbReference>
<dbReference type="PANTHER" id="PTHR13256">
    <property type="entry name" value="N-ACETYLTRANSFERASE 9"/>
    <property type="match status" value="1"/>
</dbReference>